<evidence type="ECO:0000256" key="1">
    <source>
        <dbReference type="SAM" id="MobiDB-lite"/>
    </source>
</evidence>
<dbReference type="EMBL" id="BRXU01000006">
    <property type="protein sequence ID" value="GLC52692.1"/>
    <property type="molecule type" value="Genomic_DNA"/>
</dbReference>
<protein>
    <submittedName>
        <fullName evidence="3">Uncharacterized protein</fullName>
    </submittedName>
</protein>
<feature type="transmembrane region" description="Helical" evidence="2">
    <location>
        <begin position="348"/>
        <end position="367"/>
    </location>
</feature>
<gene>
    <name evidence="3" type="primary">PLEST003690</name>
    <name evidence="3" type="ORF">PLESTB_000657900</name>
</gene>
<keyword evidence="2" id="KW-0812">Transmembrane</keyword>
<dbReference type="AlphaFoldDB" id="A0A9W6F1A7"/>
<feature type="compositionally biased region" description="Low complexity" evidence="1">
    <location>
        <begin position="51"/>
        <end position="61"/>
    </location>
</feature>
<feature type="transmembrane region" description="Helical" evidence="2">
    <location>
        <begin position="309"/>
        <end position="336"/>
    </location>
</feature>
<feature type="compositionally biased region" description="Pro residues" evidence="1">
    <location>
        <begin position="167"/>
        <end position="181"/>
    </location>
</feature>
<feature type="transmembrane region" description="Helical" evidence="2">
    <location>
        <begin position="499"/>
        <end position="518"/>
    </location>
</feature>
<evidence type="ECO:0000256" key="2">
    <source>
        <dbReference type="SAM" id="Phobius"/>
    </source>
</evidence>
<keyword evidence="4" id="KW-1185">Reference proteome</keyword>
<feature type="transmembrane region" description="Helical" evidence="2">
    <location>
        <begin position="438"/>
        <end position="460"/>
    </location>
</feature>
<feature type="transmembrane region" description="Helical" evidence="2">
    <location>
        <begin position="237"/>
        <end position="257"/>
    </location>
</feature>
<name>A0A9W6F1A7_9CHLO</name>
<proteinExistence type="predicted"/>
<accession>A0A9W6F1A7</accession>
<sequence length="527" mass="55259">MDRSVAVNDGNVVVSMHDSFSSPLGSSDGIRNGSSSGTRTTAPAARSNFGSSSSISISISSCHDKDGSGGPKGGSGGNGNGHSAAAASSFGADGKGEGGVPGAHHGSQPTPSQQQRNSNSKEGVPLICNAYTVFFLWLLSYPGGLAAAASTSSSGGGDGDRASAPAPSSPPAAGPSPPPATSPRRWRIWLSSFWDTLVLLQMRMTFLEHSGYLSNNVASRTNRVQPRPSSQQQHQRLMWWYLEWLFGPPSFMLLSSVMQMVMPACVLTAWYLAEGFNFGHILGTFGIASDPQLQPPSSPPSSSLTTSSLSAAMLASQPVTGIKLLVGLYVYCYVLLKDYKCICYLGQHMFWVLIASAGAGGGVITSSSSSNRQADDNGGASGTGGAGGTLISRRRSFRLDPAVRTVILMFFVCASYAVGMLLVFLVSLVLIARSASAVDVLLSGLGALCVLEIDNLLVYMSEKDFNETHSRLWEKLARSAEALGGGGPCGCSVNLMLRVYTGLVLSVPVLCTALLLNFTRIVNNMRN</sequence>
<dbReference type="Proteomes" id="UP001165080">
    <property type="component" value="Unassembled WGS sequence"/>
</dbReference>
<feature type="compositionally biased region" description="Gly residues" evidence="1">
    <location>
        <begin position="68"/>
        <end position="80"/>
    </location>
</feature>
<feature type="compositionally biased region" description="Polar residues" evidence="1">
    <location>
        <begin position="32"/>
        <end position="41"/>
    </location>
</feature>
<reference evidence="3 4" key="1">
    <citation type="journal article" date="2023" name="Commun. Biol.">
        <title>Reorganization of the ancestral sex-determining regions during the evolution of trioecy in Pleodorina starrii.</title>
        <authorList>
            <person name="Takahashi K."/>
            <person name="Suzuki S."/>
            <person name="Kawai-Toyooka H."/>
            <person name="Yamamoto K."/>
            <person name="Hamaji T."/>
            <person name="Ootsuki R."/>
            <person name="Yamaguchi H."/>
            <person name="Kawachi M."/>
            <person name="Higashiyama T."/>
            <person name="Nozaki H."/>
        </authorList>
    </citation>
    <scope>NUCLEOTIDE SEQUENCE [LARGE SCALE GENOMIC DNA]</scope>
    <source>
        <strain evidence="3 4">NIES-4479</strain>
    </source>
</reference>
<feature type="region of interest" description="Disordered" evidence="1">
    <location>
        <begin position="16"/>
        <end position="121"/>
    </location>
</feature>
<organism evidence="3 4">
    <name type="scientific">Pleodorina starrii</name>
    <dbReference type="NCBI Taxonomy" id="330485"/>
    <lineage>
        <taxon>Eukaryota</taxon>
        <taxon>Viridiplantae</taxon>
        <taxon>Chlorophyta</taxon>
        <taxon>core chlorophytes</taxon>
        <taxon>Chlorophyceae</taxon>
        <taxon>CS clade</taxon>
        <taxon>Chlamydomonadales</taxon>
        <taxon>Volvocaceae</taxon>
        <taxon>Pleodorina</taxon>
    </lineage>
</organism>
<comment type="caution">
    <text evidence="3">The sequence shown here is derived from an EMBL/GenBank/DDBJ whole genome shotgun (WGS) entry which is preliminary data.</text>
</comment>
<feature type="region of interest" description="Disordered" evidence="1">
    <location>
        <begin position="148"/>
        <end position="182"/>
    </location>
</feature>
<evidence type="ECO:0000313" key="3">
    <source>
        <dbReference type="EMBL" id="GLC52692.1"/>
    </source>
</evidence>
<feature type="compositionally biased region" description="Polar residues" evidence="1">
    <location>
        <begin position="107"/>
        <end position="121"/>
    </location>
</feature>
<feature type="transmembrane region" description="Helical" evidence="2">
    <location>
        <begin position="406"/>
        <end position="431"/>
    </location>
</feature>
<keyword evidence="2" id="KW-0472">Membrane</keyword>
<keyword evidence="2" id="KW-1133">Transmembrane helix</keyword>
<feature type="compositionally biased region" description="Low complexity" evidence="1">
    <location>
        <begin position="81"/>
        <end position="92"/>
    </location>
</feature>
<evidence type="ECO:0000313" key="4">
    <source>
        <dbReference type="Proteomes" id="UP001165080"/>
    </source>
</evidence>